<evidence type="ECO:0000313" key="2">
    <source>
        <dbReference type="Proteomes" id="UP001172743"/>
    </source>
</evidence>
<protein>
    <submittedName>
        <fullName evidence="1">Accessory Sec system S-layer assembly protein</fullName>
    </submittedName>
</protein>
<dbReference type="NCBIfam" id="TIGR04399">
    <property type="entry name" value="acc_Sec_SLAP"/>
    <property type="match status" value="1"/>
</dbReference>
<comment type="caution">
    <text evidence="1">The sequence shown here is derived from an EMBL/GenBank/DDBJ whole genome shotgun (WGS) entry which is preliminary data.</text>
</comment>
<proteinExistence type="predicted"/>
<keyword evidence="2" id="KW-1185">Reference proteome</keyword>
<dbReference type="Proteomes" id="UP001172743">
    <property type="component" value="Unassembled WGS sequence"/>
</dbReference>
<name>A0ABT8GLL3_9BACL</name>
<dbReference type="RefSeq" id="WP_301136286.1">
    <property type="nucleotide sequence ID" value="NZ_JAUHTQ010000001.1"/>
</dbReference>
<reference evidence="1" key="1">
    <citation type="submission" date="2023-07" db="EMBL/GenBank/DDBJ databases">
        <title>Ureibacillus sp. isolated from freshwater well.</title>
        <authorList>
            <person name="Kirdat K."/>
            <person name="Bhatt A."/>
            <person name="Teware R."/>
            <person name="Bhavsar Y."/>
            <person name="Yadav A."/>
        </authorList>
    </citation>
    <scope>NUCLEOTIDE SEQUENCE</scope>
    <source>
        <strain evidence="1">BA0131</strain>
    </source>
</reference>
<sequence length="301" mass="34192">MGLFSFFKKTDKIGTDSAIDSKELVQNPDQAENSNTVETKLSFHPDWNVPPEQKYIFNFLANELQPLKINQLSLAAINIEVDPRTKAWNVKAFVRSSLSQEIQLGEIELLLLDKEDRQIASKSFNFAELGKIPAKSARPWVFTFEKSTLTTEEVPEEGWKIAFNLISLRGHQLDLDDTWKKQLPEDQQEALKNIVKDLPKLGKNEVNFTGLQAKVHDDKSLVTSIFIRNGNNKAINIEQLPLEIVDANGLLVAKGSFRLDPALSVQPNSTKPWTFIFPEDLVSKEEFDLSRWSARVTQQQK</sequence>
<accession>A0ABT8GLL3</accession>
<organism evidence="1 2">
    <name type="scientific">Ureibacillus aquaedulcis</name>
    <dbReference type="NCBI Taxonomy" id="3058421"/>
    <lineage>
        <taxon>Bacteria</taxon>
        <taxon>Bacillati</taxon>
        <taxon>Bacillota</taxon>
        <taxon>Bacilli</taxon>
        <taxon>Bacillales</taxon>
        <taxon>Caryophanaceae</taxon>
        <taxon>Ureibacillus</taxon>
    </lineage>
</organism>
<dbReference type="InterPro" id="IPR030911">
    <property type="entry name" value="Sec_acc_SLAP"/>
</dbReference>
<dbReference type="NCBIfam" id="TIGR04398">
    <property type="entry name" value="SLAP_DUP"/>
    <property type="match status" value="2"/>
</dbReference>
<dbReference type="InterPro" id="IPR030910">
    <property type="entry name" value="SLAP_dom"/>
</dbReference>
<gene>
    <name evidence="1" type="ORF">QYB95_01395</name>
</gene>
<evidence type="ECO:0000313" key="1">
    <source>
        <dbReference type="EMBL" id="MDN4492181.1"/>
    </source>
</evidence>
<dbReference type="EMBL" id="JAUHTQ010000001">
    <property type="protein sequence ID" value="MDN4492181.1"/>
    <property type="molecule type" value="Genomic_DNA"/>
</dbReference>